<comment type="caution">
    <text evidence="1">The sequence shown here is derived from an EMBL/GenBank/DDBJ whole genome shotgun (WGS) entry which is preliminary data.</text>
</comment>
<name>A0ACB9TXT7_HOLOL</name>
<proteinExistence type="predicted"/>
<gene>
    <name evidence="1" type="ORF">MML48_1g14179</name>
</gene>
<evidence type="ECO:0000313" key="2">
    <source>
        <dbReference type="Proteomes" id="UP001056778"/>
    </source>
</evidence>
<organism evidence="1 2">
    <name type="scientific">Holotrichia oblita</name>
    <name type="common">Chafer beetle</name>
    <dbReference type="NCBI Taxonomy" id="644536"/>
    <lineage>
        <taxon>Eukaryota</taxon>
        <taxon>Metazoa</taxon>
        <taxon>Ecdysozoa</taxon>
        <taxon>Arthropoda</taxon>
        <taxon>Hexapoda</taxon>
        <taxon>Insecta</taxon>
        <taxon>Pterygota</taxon>
        <taxon>Neoptera</taxon>
        <taxon>Endopterygota</taxon>
        <taxon>Coleoptera</taxon>
        <taxon>Polyphaga</taxon>
        <taxon>Scarabaeiformia</taxon>
        <taxon>Scarabaeidae</taxon>
        <taxon>Melolonthinae</taxon>
        <taxon>Holotrichia</taxon>
    </lineage>
</organism>
<evidence type="ECO:0000313" key="1">
    <source>
        <dbReference type="EMBL" id="KAI4471650.1"/>
    </source>
</evidence>
<keyword evidence="2" id="KW-1185">Reference proteome</keyword>
<dbReference type="Proteomes" id="UP001056778">
    <property type="component" value="Chromosome 1"/>
</dbReference>
<reference evidence="1" key="1">
    <citation type="submission" date="2022-04" db="EMBL/GenBank/DDBJ databases">
        <title>Chromosome-scale genome assembly of Holotrichia oblita Faldermann.</title>
        <authorList>
            <person name="Rongchong L."/>
        </authorList>
    </citation>
    <scope>NUCLEOTIDE SEQUENCE</scope>
    <source>
        <strain evidence="1">81SQS9</strain>
    </source>
</reference>
<sequence length="486" mass="54237">MIIQLTEGPVITKIYHFRRVLVILDLEVTASGDKVTKKIGEPEPLSEDDLSSTAMKQAALKPNVSHETSCQPTTSKGHPNIVTLNQSLQDQLTHPISSLTPYQNKWIIKARVSNKSNIRPWNNSRGKGTFFSMDLVDESGEIRVTVFQDLVDKRVLVILDLEVTASGDKVTKKIGEPEPLSEDDLSSTAMKQAALKPNVSHETSCQPTTSKGHPNIVTLNQSLQDQLTHPISSLTPYQNKYIFSMDLVDESGEIRVTVFQDLVDKFYDYLEIDKVYYISKCKLKPANKQFTSLRNDYEMTLTNESIIQLCEDDVDSVPQTRYNFLTVDKIGQMEPASFVDVIGVCKAVSDLQTVQARSTGREVKKKELTLVDHTDNAISVTLWGQEAENFDGTSNPIIAIKGAKVGEFGGGKNLGTTMNGILKINPDIPEAHRLRGWYDNSGMHKEMKNLSARTGGNFDTPWMNFKEVREQNLGHSERGIISKYAL</sequence>
<dbReference type="EMBL" id="CM043015">
    <property type="protein sequence ID" value="KAI4471650.1"/>
    <property type="molecule type" value="Genomic_DNA"/>
</dbReference>
<accession>A0ACB9TXT7</accession>
<protein>
    <submittedName>
        <fullName evidence="1">Replication factor a 1 rfa1</fullName>
    </submittedName>
</protein>